<evidence type="ECO:0000313" key="1">
    <source>
        <dbReference type="Proteomes" id="UP000887579"/>
    </source>
</evidence>
<accession>A0AC34G220</accession>
<reference evidence="2" key="1">
    <citation type="submission" date="2022-11" db="UniProtKB">
        <authorList>
            <consortium name="WormBaseParasite"/>
        </authorList>
    </citation>
    <scope>IDENTIFICATION</scope>
</reference>
<dbReference type="WBParaSite" id="ES5_v2.g23616.t1">
    <property type="protein sequence ID" value="ES5_v2.g23616.t1"/>
    <property type="gene ID" value="ES5_v2.g23616"/>
</dbReference>
<organism evidence="1 2">
    <name type="scientific">Panagrolaimus sp. ES5</name>
    <dbReference type="NCBI Taxonomy" id="591445"/>
    <lineage>
        <taxon>Eukaryota</taxon>
        <taxon>Metazoa</taxon>
        <taxon>Ecdysozoa</taxon>
        <taxon>Nematoda</taxon>
        <taxon>Chromadorea</taxon>
        <taxon>Rhabditida</taxon>
        <taxon>Tylenchina</taxon>
        <taxon>Panagrolaimomorpha</taxon>
        <taxon>Panagrolaimoidea</taxon>
        <taxon>Panagrolaimidae</taxon>
        <taxon>Panagrolaimus</taxon>
    </lineage>
</organism>
<sequence length="71" mass="8105">MRKEREKRGDSKNRNNCKRKLTHLVDEGIIEGWDDPRLPTLRGILRRGLTIEGLKQFILAQGGSHCCYGIG</sequence>
<name>A0AC34G220_9BILA</name>
<dbReference type="Proteomes" id="UP000887579">
    <property type="component" value="Unplaced"/>
</dbReference>
<proteinExistence type="predicted"/>
<evidence type="ECO:0000313" key="2">
    <source>
        <dbReference type="WBParaSite" id="ES5_v2.g23616.t1"/>
    </source>
</evidence>
<protein>
    <submittedName>
        <fullName evidence="2">Glutamyl/glutaminyl-tRNA synthetase class Ib catalytic domain-containing protein</fullName>
    </submittedName>
</protein>